<evidence type="ECO:0000313" key="3">
    <source>
        <dbReference type="Proteomes" id="UP000598271"/>
    </source>
</evidence>
<dbReference type="Gene3D" id="2.60.40.1190">
    <property type="match status" value="1"/>
</dbReference>
<gene>
    <name evidence="2" type="ORF">GCM10007390_25080</name>
</gene>
<name>A0A8J3GA69_9BACT</name>
<dbReference type="AlphaFoldDB" id="A0A8J3GA69"/>
<organism evidence="2 3">
    <name type="scientific">Persicitalea jodogahamensis</name>
    <dbReference type="NCBI Taxonomy" id="402147"/>
    <lineage>
        <taxon>Bacteria</taxon>
        <taxon>Pseudomonadati</taxon>
        <taxon>Bacteroidota</taxon>
        <taxon>Cytophagia</taxon>
        <taxon>Cytophagales</taxon>
        <taxon>Spirosomataceae</taxon>
        <taxon>Persicitalea</taxon>
    </lineage>
</organism>
<evidence type="ECO:0000313" key="2">
    <source>
        <dbReference type="EMBL" id="GHB70412.1"/>
    </source>
</evidence>
<feature type="domain" description="DUF5916" evidence="1">
    <location>
        <begin position="231"/>
        <end position="818"/>
    </location>
</feature>
<dbReference type="EMBL" id="BMXF01000002">
    <property type="protein sequence ID" value="GHB70412.1"/>
    <property type="molecule type" value="Genomic_DNA"/>
</dbReference>
<dbReference type="CDD" id="cd09618">
    <property type="entry name" value="CBM9_like_2"/>
    <property type="match status" value="1"/>
</dbReference>
<proteinExistence type="predicted"/>
<dbReference type="InterPro" id="IPR045670">
    <property type="entry name" value="DUF5916"/>
</dbReference>
<dbReference type="RefSeq" id="WP_189564778.1">
    <property type="nucleotide sequence ID" value="NZ_BMXF01000002.1"/>
</dbReference>
<dbReference type="Proteomes" id="UP000598271">
    <property type="component" value="Unassembled WGS sequence"/>
</dbReference>
<reference evidence="2 3" key="1">
    <citation type="journal article" date="2014" name="Int. J. Syst. Evol. Microbiol.">
        <title>Complete genome sequence of Corynebacterium casei LMG S-19264T (=DSM 44701T), isolated from a smear-ripened cheese.</title>
        <authorList>
            <consortium name="US DOE Joint Genome Institute (JGI-PGF)"/>
            <person name="Walter F."/>
            <person name="Albersmeier A."/>
            <person name="Kalinowski J."/>
            <person name="Ruckert C."/>
        </authorList>
    </citation>
    <scope>NUCLEOTIDE SEQUENCE [LARGE SCALE GENOMIC DNA]</scope>
    <source>
        <strain evidence="2 3">KCTC 12866</strain>
    </source>
</reference>
<dbReference type="Pfam" id="PF19313">
    <property type="entry name" value="DUF5916"/>
    <property type="match status" value="1"/>
</dbReference>
<protein>
    <recommendedName>
        <fullName evidence="1">DUF5916 domain-containing protein</fullName>
    </recommendedName>
</protein>
<sequence>MPRRFPLPFLLLIFVFQSSFGQFTPKILEAQRTAQTVTIDGTLTDPAWQDAARADEFVEYRPTIGKKEADENRTETFLIYSDDGIYFGGTCYEQGRDSIARELRGRDGFGNNDFIGIIFDTYHDELNGFEYFLTPLNEQWDAKLTPNDEDFSWNAVWRSAVVIHDEGWSFEMFIPYSAIRFGKDRIQDWGLNITRKRTNTGQRYTWSPIDPNVNGFMTQAGLWRGISNIKPPLRLQLTPYFSVYGNHFPASEPGQKDLTGQVAGGMDMKLGLSQAFTLDATLIPDFGQVQSDNQVLNLSPFEVKFNENRAFFNEGTELFGKGNLFYSRRIGGAPLRRGNAADELGENEQLKKNPSVSKLVNATKVSGRTQGGLGVGLLNALTKKQFATIENTETGEIRRVETDPMTNYNIVVLDQTLKNNSSVSFINTSVIRGGKDYNANVSAALFSLFDRNNTYNTYGQFSLSHLKYKTGNADNLNGYSHEIGFGKTSGNFTFRIEQELTDTKFTSNDLGFFTNNNYIDYDLDVDYRVTEPKGWYNRFHFSLDGGYSSLFSPISDIKTKYQRSSIGLRANVQTKKLQWMGIFANYSPGQNDFYEPRVEGLYFRRGGYVSGGGWFESNDARQYSVEVELYGRAYQNFYNLYNYETRLEQNFRFNSRFSVRHSINLEVRPRNLGYMASADDGSPVFALRHIKTFNNVLNLKYSFTNRMGLTFRARHYSSVVDAREYFSVNKNGTLSLRKNYLENLDRNVNFFNIDMVYTWQFAPGSFLNIVWKNATVNTSDLVGTGYFENLQDTLQSDQNNNISLKIIYFLDYLTVKRMLRKSKES</sequence>
<accession>A0A8J3GA69</accession>
<evidence type="ECO:0000259" key="1">
    <source>
        <dbReference type="Pfam" id="PF19313"/>
    </source>
</evidence>
<comment type="caution">
    <text evidence="2">The sequence shown here is derived from an EMBL/GenBank/DDBJ whole genome shotgun (WGS) entry which is preliminary data.</text>
</comment>
<keyword evidence="3" id="KW-1185">Reference proteome</keyword>
<dbReference type="SUPFAM" id="SSF49344">
    <property type="entry name" value="CBD9-like"/>
    <property type="match status" value="1"/>
</dbReference>